<evidence type="ECO:0000259" key="6">
    <source>
        <dbReference type="Pfam" id="PF00296"/>
    </source>
</evidence>
<dbReference type="InterPro" id="IPR011251">
    <property type="entry name" value="Luciferase-like_dom"/>
</dbReference>
<protein>
    <submittedName>
        <fullName evidence="7">LLM class flavin-dependent oxidoreductase</fullName>
        <ecNumber evidence="7">1.-.-.-</ecNumber>
    </submittedName>
</protein>
<comment type="similarity">
    <text evidence="5">Belongs to the NtaA/SnaA/DszA monooxygenase family.</text>
</comment>
<dbReference type="PANTHER" id="PTHR30011:SF16">
    <property type="entry name" value="C2H2 FINGER DOMAIN TRANSCRIPTION FACTOR (EUROFUNG)-RELATED"/>
    <property type="match status" value="1"/>
</dbReference>
<gene>
    <name evidence="7" type="ORF">WMW72_29575</name>
</gene>
<dbReference type="Gene3D" id="3.20.20.30">
    <property type="entry name" value="Luciferase-like domain"/>
    <property type="match status" value="1"/>
</dbReference>
<dbReference type="PANTHER" id="PTHR30011">
    <property type="entry name" value="ALKANESULFONATE MONOOXYGENASE-RELATED"/>
    <property type="match status" value="1"/>
</dbReference>
<reference evidence="7 8" key="1">
    <citation type="submission" date="2024-04" db="EMBL/GenBank/DDBJ databases">
        <title>draft genome sequnece of Paenibacillus filicis.</title>
        <authorList>
            <person name="Kim D.-U."/>
        </authorList>
    </citation>
    <scope>NUCLEOTIDE SEQUENCE [LARGE SCALE GENOMIC DNA]</scope>
    <source>
        <strain evidence="7 8">KACC14197</strain>
    </source>
</reference>
<evidence type="ECO:0000313" key="7">
    <source>
        <dbReference type="EMBL" id="MEK8132054.1"/>
    </source>
</evidence>
<proteinExistence type="inferred from homology"/>
<dbReference type="GO" id="GO:0016491">
    <property type="term" value="F:oxidoreductase activity"/>
    <property type="evidence" value="ECO:0007669"/>
    <property type="project" value="UniProtKB-KW"/>
</dbReference>
<dbReference type="InterPro" id="IPR036661">
    <property type="entry name" value="Luciferase-like_sf"/>
</dbReference>
<keyword evidence="1" id="KW-0285">Flavoprotein</keyword>
<evidence type="ECO:0000256" key="1">
    <source>
        <dbReference type="ARBA" id="ARBA00022630"/>
    </source>
</evidence>
<dbReference type="PIRSF" id="PIRSF000337">
    <property type="entry name" value="NTA_MOA"/>
    <property type="match status" value="1"/>
</dbReference>
<evidence type="ECO:0000256" key="4">
    <source>
        <dbReference type="ARBA" id="ARBA00023033"/>
    </source>
</evidence>
<evidence type="ECO:0000256" key="5">
    <source>
        <dbReference type="ARBA" id="ARBA00033748"/>
    </source>
</evidence>
<comment type="caution">
    <text evidence="7">The sequence shown here is derived from an EMBL/GenBank/DDBJ whole genome shotgun (WGS) entry which is preliminary data.</text>
</comment>
<dbReference type="InterPro" id="IPR051260">
    <property type="entry name" value="Diverse_substr_monoxygenases"/>
</dbReference>
<evidence type="ECO:0000313" key="8">
    <source>
        <dbReference type="Proteomes" id="UP001469365"/>
    </source>
</evidence>
<name>A0ABU9DT44_9BACL</name>
<dbReference type="CDD" id="cd01095">
    <property type="entry name" value="Nitrilotriacetate_monoxgenase"/>
    <property type="match status" value="1"/>
</dbReference>
<dbReference type="EC" id="1.-.-.-" evidence="7"/>
<evidence type="ECO:0000256" key="2">
    <source>
        <dbReference type="ARBA" id="ARBA00022643"/>
    </source>
</evidence>
<evidence type="ECO:0000256" key="3">
    <source>
        <dbReference type="ARBA" id="ARBA00023002"/>
    </source>
</evidence>
<accession>A0ABU9DT44</accession>
<dbReference type="Proteomes" id="UP001469365">
    <property type="component" value="Unassembled WGS sequence"/>
</dbReference>
<keyword evidence="3 7" id="KW-0560">Oxidoreductase</keyword>
<feature type="domain" description="Luciferase-like" evidence="6">
    <location>
        <begin position="29"/>
        <end position="383"/>
    </location>
</feature>
<keyword evidence="8" id="KW-1185">Reference proteome</keyword>
<dbReference type="InterPro" id="IPR016215">
    <property type="entry name" value="NTA_MOA"/>
</dbReference>
<organism evidence="7 8">
    <name type="scientific">Paenibacillus filicis</name>
    <dbReference type="NCBI Taxonomy" id="669464"/>
    <lineage>
        <taxon>Bacteria</taxon>
        <taxon>Bacillati</taxon>
        <taxon>Bacillota</taxon>
        <taxon>Bacilli</taxon>
        <taxon>Bacillales</taxon>
        <taxon>Paenibacillaceae</taxon>
        <taxon>Paenibacillus</taxon>
    </lineage>
</organism>
<dbReference type="EMBL" id="JBBPCC010000026">
    <property type="protein sequence ID" value="MEK8132054.1"/>
    <property type="molecule type" value="Genomic_DNA"/>
</dbReference>
<dbReference type="RefSeq" id="WP_341419183.1">
    <property type="nucleotide sequence ID" value="NZ_JBBPCC010000026.1"/>
</dbReference>
<sequence length="445" mass="49269">MSQARRLVLGSSLSIGGSHTSVWRHPRYWSDASINIDYFVSAARKAEEGKLDFIFVGDSLYVNDHTAPHLINRLEPLTLLSVVAGATSRIGLVGTLSTTYHEPFHVARLFGSLDHISRGRAAWNVVTTALPGTAENFGRDSHLEHDQRYRVATEFLDVVKGLWDSWEEGAFLRDKSSGVYFDASKLHTLNYKGEHFSVRGPLSMERTPQGRPIIVQAGSSDAGKDFAARHAEIVFTHQPSIEEAKRFYHDIKERAAKLGRNPNELLVLPGISTIVADSAAQAQQKQDEIDALIDIDEALKELERYLDPAAIARIDLDEQLAPHLDGLLTDGYQAETERIAQLVHKENLTLRGLALRMSTRAGHNPFVGTAEHVADAIQQWFEAEAVDGFIVSSGPIVPEGLHHFVDQVVPILQGRGLYHTDYRAETLRGQLGLPVPPNRYAQATT</sequence>
<keyword evidence="4" id="KW-0503">Monooxygenase</keyword>
<dbReference type="Pfam" id="PF00296">
    <property type="entry name" value="Bac_luciferase"/>
    <property type="match status" value="1"/>
</dbReference>
<keyword evidence="2" id="KW-0288">FMN</keyword>
<dbReference type="NCBIfam" id="TIGR03860">
    <property type="entry name" value="FMN_nitrolo"/>
    <property type="match status" value="1"/>
</dbReference>
<dbReference type="SUPFAM" id="SSF51679">
    <property type="entry name" value="Bacterial luciferase-like"/>
    <property type="match status" value="1"/>
</dbReference>